<protein>
    <submittedName>
        <fullName evidence="7">ABC transporter permease</fullName>
    </submittedName>
</protein>
<feature type="transmembrane region" description="Helical" evidence="6">
    <location>
        <begin position="114"/>
        <end position="133"/>
    </location>
</feature>
<organism evidence="7 8">
    <name type="scientific">Treponema vincentii</name>
    <dbReference type="NCBI Taxonomy" id="69710"/>
    <lineage>
        <taxon>Bacteria</taxon>
        <taxon>Pseudomonadati</taxon>
        <taxon>Spirochaetota</taxon>
        <taxon>Spirochaetia</taxon>
        <taxon>Spirochaetales</taxon>
        <taxon>Treponemataceae</taxon>
        <taxon>Treponema</taxon>
    </lineage>
</organism>
<dbReference type="GO" id="GO:0022857">
    <property type="term" value="F:transmembrane transporter activity"/>
    <property type="evidence" value="ECO:0007669"/>
    <property type="project" value="InterPro"/>
</dbReference>
<evidence type="ECO:0000256" key="3">
    <source>
        <dbReference type="ARBA" id="ARBA00022692"/>
    </source>
</evidence>
<keyword evidence="4 6" id="KW-1133">Transmembrane helix</keyword>
<feature type="transmembrane region" description="Helical" evidence="6">
    <location>
        <begin position="140"/>
        <end position="160"/>
    </location>
</feature>
<evidence type="ECO:0000256" key="5">
    <source>
        <dbReference type="ARBA" id="ARBA00023136"/>
    </source>
</evidence>
<keyword evidence="2" id="KW-1003">Cell membrane</keyword>
<accession>A0A6P1XYK5</accession>
<dbReference type="PANTHER" id="PTHR47089">
    <property type="entry name" value="ABC TRANSPORTER, PERMEASE PROTEIN"/>
    <property type="match status" value="1"/>
</dbReference>
<dbReference type="KEGG" id="trz:GWP43_01895"/>
<keyword evidence="3 6" id="KW-0812">Transmembrane</keyword>
<evidence type="ECO:0000256" key="2">
    <source>
        <dbReference type="ARBA" id="ARBA00022475"/>
    </source>
</evidence>
<dbReference type="GO" id="GO:0005886">
    <property type="term" value="C:plasma membrane"/>
    <property type="evidence" value="ECO:0007669"/>
    <property type="project" value="UniProtKB-SubCell"/>
</dbReference>
<dbReference type="RefSeq" id="WP_162662264.1">
    <property type="nucleotide sequence ID" value="NZ_CP048020.1"/>
</dbReference>
<dbReference type="PANTHER" id="PTHR47089:SF1">
    <property type="entry name" value="GUANOSINE ABC TRANSPORTER PERMEASE PROTEIN NUPP"/>
    <property type="match status" value="1"/>
</dbReference>
<comment type="subcellular location">
    <subcellularLocation>
        <location evidence="1">Cell membrane</location>
        <topology evidence="1">Multi-pass membrane protein</topology>
    </subcellularLocation>
</comment>
<feature type="transmembrane region" description="Helical" evidence="6">
    <location>
        <begin position="16"/>
        <end position="37"/>
    </location>
</feature>
<gene>
    <name evidence="7" type="ORF">GWP43_01895</name>
</gene>
<dbReference type="AlphaFoldDB" id="A0A6P1XYK5"/>
<evidence type="ECO:0000256" key="4">
    <source>
        <dbReference type="ARBA" id="ARBA00022989"/>
    </source>
</evidence>
<dbReference type="EMBL" id="CP048020">
    <property type="protein sequence ID" value="QHX42405.1"/>
    <property type="molecule type" value="Genomic_DNA"/>
</dbReference>
<evidence type="ECO:0000256" key="1">
    <source>
        <dbReference type="ARBA" id="ARBA00004651"/>
    </source>
</evidence>
<evidence type="ECO:0000313" key="7">
    <source>
        <dbReference type="EMBL" id="QHX42405.1"/>
    </source>
</evidence>
<dbReference type="Proteomes" id="UP000464374">
    <property type="component" value="Chromosome"/>
</dbReference>
<name>A0A6P1XYK5_9SPIR</name>
<sequence>MNKDTQQHRLKKAAPLLNSIISVTASAAAAAICLAAQSEEPLETLIAFFISPFTNTFYFGNMLDQASLILLCAMGFILPAKAGFFNLGGEGQAYLASFIAVEFALLIPQFPQPFGLITGCILAALCSGLLGFISAFLKQFLGITELISTYLLSCALLPLIDYGVNDIFRDSSSNLMATPYTSEAWFFTSFWNPSTLNSSIFFTVIITALLFWMFKRTRYGYELGLTGNNRAFAQSQGIKVGLISVLALTFGAAAHGLAGAFSVYGSRHYVYAGITSGLGWSGISAALIGRNHPLGAVFGALFFAWMEAGGKAAMLQTSTSFDLSSIVQGIAFILITVDFFRQKRKGSPV</sequence>
<feature type="transmembrane region" description="Helical" evidence="6">
    <location>
        <begin position="195"/>
        <end position="214"/>
    </location>
</feature>
<dbReference type="Pfam" id="PF02653">
    <property type="entry name" value="BPD_transp_2"/>
    <property type="match status" value="1"/>
</dbReference>
<dbReference type="CDD" id="cd06580">
    <property type="entry name" value="TM_PBP1_transp_TpRbsC_like"/>
    <property type="match status" value="1"/>
</dbReference>
<feature type="transmembrane region" description="Helical" evidence="6">
    <location>
        <begin position="57"/>
        <end position="79"/>
    </location>
</feature>
<evidence type="ECO:0000256" key="6">
    <source>
        <dbReference type="SAM" id="Phobius"/>
    </source>
</evidence>
<feature type="transmembrane region" description="Helical" evidence="6">
    <location>
        <begin position="321"/>
        <end position="340"/>
    </location>
</feature>
<evidence type="ECO:0000313" key="8">
    <source>
        <dbReference type="Proteomes" id="UP000464374"/>
    </source>
</evidence>
<proteinExistence type="predicted"/>
<feature type="transmembrane region" description="Helical" evidence="6">
    <location>
        <begin position="240"/>
        <end position="263"/>
    </location>
</feature>
<feature type="transmembrane region" description="Helical" evidence="6">
    <location>
        <begin position="91"/>
        <end position="108"/>
    </location>
</feature>
<dbReference type="InterPro" id="IPR001851">
    <property type="entry name" value="ABC_transp_permease"/>
</dbReference>
<reference evidence="7 8" key="1">
    <citation type="submission" date="2020-01" db="EMBL/GenBank/DDBJ databases">
        <title>Complete genome sequence of a human oral phylogroup 1 Treponema sp. strain ATCC 700766, originally isolated from periodontitis dental plaque.</title>
        <authorList>
            <person name="Chan Y."/>
            <person name="Huo Y.-B."/>
            <person name="Yu X.-L."/>
            <person name="Zeng H."/>
            <person name="Leung W.-K."/>
            <person name="Watt R.M."/>
        </authorList>
    </citation>
    <scope>NUCLEOTIDE SEQUENCE [LARGE SCALE GENOMIC DNA]</scope>
    <source>
        <strain evidence="7 8">OMZ 804</strain>
    </source>
</reference>
<keyword evidence="5 6" id="KW-0472">Membrane</keyword>